<dbReference type="SUPFAM" id="SSF47823">
    <property type="entry name" value="lambda integrase-like, N-terminal domain"/>
    <property type="match status" value="1"/>
</dbReference>
<evidence type="ECO:0000256" key="2">
    <source>
        <dbReference type="ARBA" id="ARBA00022908"/>
    </source>
</evidence>
<dbReference type="InterPro" id="IPR011010">
    <property type="entry name" value="DNA_brk_join_enz"/>
</dbReference>
<dbReference type="PANTHER" id="PTHR30349:SF81">
    <property type="entry name" value="TYROSINE RECOMBINASE XERC"/>
    <property type="match status" value="1"/>
</dbReference>
<sequence>MTKLAHHLGCFLREHLPRERGASANTCDAYAYAFQLLVCFAAKSIHTQPSLLEIDQVDAPLILAFLEHLESERRCSSRTRNARLAAIKSFFRYLEYHDVSCLDQARRIHAIPQKRTDEALVDYLTMPEMQSILDAPDSTTSMGIRDRAMLHLAFAAGLRVSELVQLRLDQLELSPQAAVHVYGKGRRERVLPLWKQTATAIRAWLAVREQASDPEVFLNARGGAMTRAGFEYILDKHAKAAAVLQPTIAAKRISPHVLRHSCAMHTLQATHDVRRVALWLGHARVQSTEIYLRADPTEKLEALAATGIPTLRPGRFRPPDALIEMLRSTKH</sequence>
<dbReference type="AlphaFoldDB" id="A0A242M2B6"/>
<organism evidence="8 9">
    <name type="scientific">Caballeronia sordidicola</name>
    <name type="common">Burkholderia sordidicola</name>
    <dbReference type="NCBI Taxonomy" id="196367"/>
    <lineage>
        <taxon>Bacteria</taxon>
        <taxon>Pseudomonadati</taxon>
        <taxon>Pseudomonadota</taxon>
        <taxon>Betaproteobacteria</taxon>
        <taxon>Burkholderiales</taxon>
        <taxon>Burkholderiaceae</taxon>
        <taxon>Caballeronia</taxon>
    </lineage>
</organism>
<feature type="domain" description="Tyr recombinase" evidence="6">
    <location>
        <begin position="119"/>
        <end position="304"/>
    </location>
</feature>
<dbReference type="InterPro" id="IPR013762">
    <property type="entry name" value="Integrase-like_cat_sf"/>
</dbReference>
<reference evidence="8 9" key="1">
    <citation type="submission" date="2017-03" db="EMBL/GenBank/DDBJ databases">
        <title>Genome analysis of strain PAMC 26577.</title>
        <authorList>
            <person name="Oh H.-M."/>
            <person name="Yang J.-A."/>
        </authorList>
    </citation>
    <scope>NUCLEOTIDE SEQUENCE [LARGE SCALE GENOMIC DNA]</scope>
    <source>
        <strain evidence="8 9">PAMC 26577</strain>
    </source>
</reference>
<dbReference type="InterPro" id="IPR004107">
    <property type="entry name" value="Integrase_SAM-like_N"/>
</dbReference>
<evidence type="ECO:0000256" key="1">
    <source>
        <dbReference type="ARBA" id="ARBA00022829"/>
    </source>
</evidence>
<dbReference type="InterPro" id="IPR050090">
    <property type="entry name" value="Tyrosine_recombinase_XerCD"/>
</dbReference>
<dbReference type="GO" id="GO:0015074">
    <property type="term" value="P:DNA integration"/>
    <property type="evidence" value="ECO:0007669"/>
    <property type="project" value="UniProtKB-KW"/>
</dbReference>
<dbReference type="InterPro" id="IPR002104">
    <property type="entry name" value="Integrase_catalytic"/>
</dbReference>
<keyword evidence="4" id="KW-0233">DNA recombination</keyword>
<comment type="caution">
    <text evidence="8">The sequence shown here is derived from an EMBL/GenBank/DDBJ whole genome shotgun (WGS) entry which is preliminary data.</text>
</comment>
<dbReference type="SUPFAM" id="SSF56349">
    <property type="entry name" value="DNA breaking-rejoining enzymes"/>
    <property type="match status" value="1"/>
</dbReference>
<dbReference type="GO" id="GO:0006310">
    <property type="term" value="P:DNA recombination"/>
    <property type="evidence" value="ECO:0007669"/>
    <property type="project" value="UniProtKB-KW"/>
</dbReference>
<evidence type="ECO:0000259" key="7">
    <source>
        <dbReference type="PROSITE" id="PS51900"/>
    </source>
</evidence>
<evidence type="ECO:0000259" key="6">
    <source>
        <dbReference type="PROSITE" id="PS51898"/>
    </source>
</evidence>
<evidence type="ECO:0000256" key="3">
    <source>
        <dbReference type="ARBA" id="ARBA00023125"/>
    </source>
</evidence>
<dbReference type="EMBL" id="NBTZ01000182">
    <property type="protein sequence ID" value="OTP65252.1"/>
    <property type="molecule type" value="Genomic_DNA"/>
</dbReference>
<dbReference type="InterPro" id="IPR010998">
    <property type="entry name" value="Integrase_recombinase_N"/>
</dbReference>
<gene>
    <name evidence="8" type="ORF">PAMC26577_40500</name>
</gene>
<protein>
    <submittedName>
        <fullName evidence="8">Mobile element protein</fullName>
    </submittedName>
</protein>
<keyword evidence="3 5" id="KW-0238">DNA-binding</keyword>
<keyword evidence="2" id="KW-0229">DNA integration</keyword>
<dbReference type="GO" id="GO:0003677">
    <property type="term" value="F:DNA binding"/>
    <property type="evidence" value="ECO:0007669"/>
    <property type="project" value="UniProtKB-UniRule"/>
</dbReference>
<dbReference type="Pfam" id="PF00589">
    <property type="entry name" value="Phage_integrase"/>
    <property type="match status" value="1"/>
</dbReference>
<dbReference type="InterPro" id="IPR044068">
    <property type="entry name" value="CB"/>
</dbReference>
<dbReference type="Gene3D" id="1.10.150.130">
    <property type="match status" value="1"/>
</dbReference>
<feature type="domain" description="Core-binding (CB)" evidence="7">
    <location>
        <begin position="2"/>
        <end position="95"/>
    </location>
</feature>
<keyword evidence="1" id="KW-0159">Chromosome partition</keyword>
<dbReference type="GO" id="GO:0007059">
    <property type="term" value="P:chromosome segregation"/>
    <property type="evidence" value="ECO:0007669"/>
    <property type="project" value="UniProtKB-KW"/>
</dbReference>
<proteinExistence type="predicted"/>
<evidence type="ECO:0000313" key="9">
    <source>
        <dbReference type="Proteomes" id="UP000195221"/>
    </source>
</evidence>
<evidence type="ECO:0000256" key="5">
    <source>
        <dbReference type="PROSITE-ProRule" id="PRU01248"/>
    </source>
</evidence>
<dbReference type="Gene3D" id="1.10.443.10">
    <property type="entry name" value="Intergrase catalytic core"/>
    <property type="match status" value="1"/>
</dbReference>
<accession>A0A242M2B6</accession>
<dbReference type="PANTHER" id="PTHR30349">
    <property type="entry name" value="PHAGE INTEGRASE-RELATED"/>
    <property type="match status" value="1"/>
</dbReference>
<dbReference type="PROSITE" id="PS51898">
    <property type="entry name" value="TYR_RECOMBINASE"/>
    <property type="match status" value="1"/>
</dbReference>
<evidence type="ECO:0000313" key="8">
    <source>
        <dbReference type="EMBL" id="OTP65252.1"/>
    </source>
</evidence>
<dbReference type="RefSeq" id="WP_075358678.1">
    <property type="nucleotide sequence ID" value="NZ_MSRG01000039.1"/>
</dbReference>
<dbReference type="Proteomes" id="UP000195221">
    <property type="component" value="Unassembled WGS sequence"/>
</dbReference>
<evidence type="ECO:0000256" key="4">
    <source>
        <dbReference type="ARBA" id="ARBA00023172"/>
    </source>
</evidence>
<name>A0A242M2B6_CABSO</name>
<dbReference type="PROSITE" id="PS51900">
    <property type="entry name" value="CB"/>
    <property type="match status" value="1"/>
</dbReference>
<dbReference type="Pfam" id="PF02899">
    <property type="entry name" value="Phage_int_SAM_1"/>
    <property type="match status" value="1"/>
</dbReference>